<dbReference type="Proteomes" id="UP000295724">
    <property type="component" value="Unassembled WGS sequence"/>
</dbReference>
<protein>
    <submittedName>
        <fullName evidence="1">Lysine methyltransferase</fullName>
    </submittedName>
</protein>
<proteinExistence type="predicted"/>
<organism evidence="1 2">
    <name type="scientific">Marinicella litoralis</name>
    <dbReference type="NCBI Taxonomy" id="644220"/>
    <lineage>
        <taxon>Bacteria</taxon>
        <taxon>Pseudomonadati</taxon>
        <taxon>Pseudomonadota</taxon>
        <taxon>Gammaproteobacteria</taxon>
        <taxon>Lysobacterales</taxon>
        <taxon>Marinicellaceae</taxon>
        <taxon>Marinicella</taxon>
    </lineage>
</organism>
<keyword evidence="2" id="KW-1185">Reference proteome</keyword>
<dbReference type="Gene3D" id="3.40.50.150">
    <property type="entry name" value="Vaccinia Virus protein VP39"/>
    <property type="match status" value="1"/>
</dbReference>
<dbReference type="AlphaFoldDB" id="A0A4R6XU15"/>
<dbReference type="EMBL" id="SNZB01000001">
    <property type="protein sequence ID" value="TDR23286.1"/>
    <property type="molecule type" value="Genomic_DNA"/>
</dbReference>
<keyword evidence="1" id="KW-0808">Transferase</keyword>
<accession>A0A4R6XU15</accession>
<sequence>MPNFRIKFQTLEFSHIDIHFKTLRSNQEFADPEGVAASLGISSAQWPLFGVVWESSQVLAHLMDDLDTGKKRILEVGCGIGLSSLLLNARGAAITATDYHPEVGEFLIGNAALNEGRKIPYLRTSWDNQNTGLGQFDLIIGSDLLYEKEHVELLSQFIHRHAKLQCEVILVDPGRGFHAKFSKAMILLGYSHKQSHVKAENYLSENYSGQILRYAKPA</sequence>
<dbReference type="Pfam" id="PF10294">
    <property type="entry name" value="Methyltransf_16"/>
    <property type="match status" value="1"/>
</dbReference>
<dbReference type="PANTHER" id="PTHR14614">
    <property type="entry name" value="HEPATOCELLULAR CARCINOMA-ASSOCIATED ANTIGEN"/>
    <property type="match status" value="1"/>
</dbReference>
<dbReference type="OrthoDB" id="264333at2"/>
<evidence type="ECO:0000313" key="1">
    <source>
        <dbReference type="EMBL" id="TDR23286.1"/>
    </source>
</evidence>
<comment type="caution">
    <text evidence="1">The sequence shown here is derived from an EMBL/GenBank/DDBJ whole genome shotgun (WGS) entry which is preliminary data.</text>
</comment>
<keyword evidence="1" id="KW-0489">Methyltransferase</keyword>
<dbReference type="InterPro" id="IPR019410">
    <property type="entry name" value="Methyltransf_16"/>
</dbReference>
<dbReference type="GO" id="GO:0008168">
    <property type="term" value="F:methyltransferase activity"/>
    <property type="evidence" value="ECO:0007669"/>
    <property type="project" value="UniProtKB-KW"/>
</dbReference>
<reference evidence="1 2" key="1">
    <citation type="submission" date="2019-03" db="EMBL/GenBank/DDBJ databases">
        <title>Genomic Encyclopedia of Type Strains, Phase IV (KMG-IV): sequencing the most valuable type-strain genomes for metagenomic binning, comparative biology and taxonomic classification.</title>
        <authorList>
            <person name="Goeker M."/>
        </authorList>
    </citation>
    <scope>NUCLEOTIDE SEQUENCE [LARGE SCALE GENOMIC DNA]</scope>
    <source>
        <strain evidence="1 2">DSM 25488</strain>
    </source>
</reference>
<dbReference type="CDD" id="cd02440">
    <property type="entry name" value="AdoMet_MTases"/>
    <property type="match status" value="1"/>
</dbReference>
<dbReference type="SUPFAM" id="SSF53335">
    <property type="entry name" value="S-adenosyl-L-methionine-dependent methyltransferases"/>
    <property type="match status" value="1"/>
</dbReference>
<dbReference type="GO" id="GO:0032259">
    <property type="term" value="P:methylation"/>
    <property type="evidence" value="ECO:0007669"/>
    <property type="project" value="UniProtKB-KW"/>
</dbReference>
<gene>
    <name evidence="1" type="ORF">C8D91_0146</name>
</gene>
<name>A0A4R6XU15_9GAMM</name>
<dbReference type="InterPro" id="IPR029063">
    <property type="entry name" value="SAM-dependent_MTases_sf"/>
</dbReference>
<evidence type="ECO:0000313" key="2">
    <source>
        <dbReference type="Proteomes" id="UP000295724"/>
    </source>
</evidence>